<dbReference type="InterPro" id="IPR001878">
    <property type="entry name" value="Znf_CCHC"/>
</dbReference>
<dbReference type="GO" id="GO:0003676">
    <property type="term" value="F:nucleic acid binding"/>
    <property type="evidence" value="ECO:0007669"/>
    <property type="project" value="InterPro"/>
</dbReference>
<keyword evidence="4" id="KW-1185">Reference proteome</keyword>
<evidence type="ECO:0000259" key="2">
    <source>
        <dbReference type="SMART" id="SM00343"/>
    </source>
</evidence>
<feature type="compositionally biased region" description="Polar residues" evidence="1">
    <location>
        <begin position="310"/>
        <end position="325"/>
    </location>
</feature>
<organism evidence="3 4">
    <name type="scientific">Acer saccharum</name>
    <name type="common">Sugar maple</name>
    <dbReference type="NCBI Taxonomy" id="4024"/>
    <lineage>
        <taxon>Eukaryota</taxon>
        <taxon>Viridiplantae</taxon>
        <taxon>Streptophyta</taxon>
        <taxon>Embryophyta</taxon>
        <taxon>Tracheophyta</taxon>
        <taxon>Spermatophyta</taxon>
        <taxon>Magnoliopsida</taxon>
        <taxon>eudicotyledons</taxon>
        <taxon>Gunneridae</taxon>
        <taxon>Pentapetalae</taxon>
        <taxon>rosids</taxon>
        <taxon>malvids</taxon>
        <taxon>Sapindales</taxon>
        <taxon>Sapindaceae</taxon>
        <taxon>Hippocastanoideae</taxon>
        <taxon>Acereae</taxon>
        <taxon>Acer</taxon>
    </lineage>
</organism>
<feature type="region of interest" description="Disordered" evidence="1">
    <location>
        <begin position="310"/>
        <end position="332"/>
    </location>
</feature>
<reference evidence="3" key="2">
    <citation type="submission" date="2023-06" db="EMBL/GenBank/DDBJ databases">
        <authorList>
            <person name="Swenson N.G."/>
            <person name="Wegrzyn J.L."/>
            <person name="Mcevoy S.L."/>
        </authorList>
    </citation>
    <scope>NUCLEOTIDE SEQUENCE</scope>
    <source>
        <strain evidence="3">NS2018</strain>
        <tissue evidence="3">Leaf</tissue>
    </source>
</reference>
<dbReference type="EMBL" id="JAUESC010000001">
    <property type="protein sequence ID" value="KAK0608461.1"/>
    <property type="molecule type" value="Genomic_DNA"/>
</dbReference>
<feature type="compositionally biased region" description="Low complexity" evidence="1">
    <location>
        <begin position="17"/>
        <end position="37"/>
    </location>
</feature>
<evidence type="ECO:0000313" key="3">
    <source>
        <dbReference type="EMBL" id="KAK0608461.1"/>
    </source>
</evidence>
<dbReference type="SUPFAM" id="SSF57756">
    <property type="entry name" value="Retrovirus zinc finger-like domains"/>
    <property type="match status" value="1"/>
</dbReference>
<proteinExistence type="predicted"/>
<dbReference type="AlphaFoldDB" id="A0AA39SZP0"/>
<dbReference type="InterPro" id="IPR036875">
    <property type="entry name" value="Znf_CCHC_sf"/>
</dbReference>
<dbReference type="Proteomes" id="UP001168877">
    <property type="component" value="Unassembled WGS sequence"/>
</dbReference>
<protein>
    <recommendedName>
        <fullName evidence="2">CCHC-type domain-containing protein</fullName>
    </recommendedName>
</protein>
<feature type="compositionally biased region" description="Basic and acidic residues" evidence="1">
    <location>
        <begin position="72"/>
        <end position="84"/>
    </location>
</feature>
<evidence type="ECO:0000256" key="1">
    <source>
        <dbReference type="SAM" id="MobiDB-lite"/>
    </source>
</evidence>
<feature type="compositionally biased region" description="Polar residues" evidence="1">
    <location>
        <begin position="7"/>
        <end position="16"/>
    </location>
</feature>
<sequence length="536" mass="61947">MPETRSGHSYNIMDQGSTIPNPSNPNPNTNTSEASSSFQQQLDKFSQTLNMVMHRLDVIDERSNREVGQPPREARRVPRRREGIGDSGDENEEVQLGGVRHRAVPGQPRDTDVRRNVLDELTRRMKVEVADFCGKLNPDAFFDWVTSLEDYFDWFSVLEEHKVRFVKLKLKGLAHAWWGSVEERLKRTRQAPITEWEDMKERLEAKYLPINYEQLIYEDMLQWSQNNRATVDQYTERFHELTVRSKTNETEPQVLARYLKGLKPDIRKDMLTARLYNVEEAYQLALQLERQTSGNTRRFYSADSGNFRFPTSTSAKPTVETTRGNVNGDVKGKERAFGEGPQCYKCKGRGHFAVVCPTRDQRVAYVCEKDLVFDDDKIDHDEGHIQEEIDSEEERLQATDLPICVIQHVLTGHKTKEDVNHDWKRTNIFHTRVAHGDKALNVIIDNGSSMNVVAKEIVEHLGLSQETHPTPYWRTSEAGLDFAAHMMSVHDEVRQKIALQTEVYAQRANLRKRDKQFEVGDHVLIRLRSERFPPGS</sequence>
<dbReference type="PANTHER" id="PTHR35046">
    <property type="entry name" value="ZINC KNUCKLE (CCHC-TYPE) FAMILY PROTEIN"/>
    <property type="match status" value="1"/>
</dbReference>
<evidence type="ECO:0000313" key="4">
    <source>
        <dbReference type="Proteomes" id="UP001168877"/>
    </source>
</evidence>
<dbReference type="PANTHER" id="PTHR35046:SF26">
    <property type="entry name" value="RNA-DIRECTED DNA POLYMERASE"/>
    <property type="match status" value="1"/>
</dbReference>
<dbReference type="Pfam" id="PF03732">
    <property type="entry name" value="Retrotrans_gag"/>
    <property type="match status" value="1"/>
</dbReference>
<dbReference type="GO" id="GO:0008270">
    <property type="term" value="F:zinc ion binding"/>
    <property type="evidence" value="ECO:0007669"/>
    <property type="project" value="InterPro"/>
</dbReference>
<feature type="region of interest" description="Disordered" evidence="1">
    <location>
        <begin position="60"/>
        <end position="97"/>
    </location>
</feature>
<dbReference type="InterPro" id="IPR005162">
    <property type="entry name" value="Retrotrans_gag_dom"/>
</dbReference>
<name>A0AA39SZP0_ACESA</name>
<feature type="region of interest" description="Disordered" evidence="1">
    <location>
        <begin position="1"/>
        <end position="39"/>
    </location>
</feature>
<accession>A0AA39SZP0</accession>
<dbReference type="SMART" id="SM00343">
    <property type="entry name" value="ZnF_C2HC"/>
    <property type="match status" value="1"/>
</dbReference>
<dbReference type="Gene3D" id="4.10.60.10">
    <property type="entry name" value="Zinc finger, CCHC-type"/>
    <property type="match status" value="1"/>
</dbReference>
<gene>
    <name evidence="3" type="ORF">LWI29_031021</name>
</gene>
<feature type="domain" description="CCHC-type" evidence="2">
    <location>
        <begin position="342"/>
        <end position="358"/>
    </location>
</feature>
<comment type="caution">
    <text evidence="3">The sequence shown here is derived from an EMBL/GenBank/DDBJ whole genome shotgun (WGS) entry which is preliminary data.</text>
</comment>
<reference evidence="3" key="1">
    <citation type="journal article" date="2022" name="Plant J.">
        <title>Strategies of tolerance reflected in two North American maple genomes.</title>
        <authorList>
            <person name="McEvoy S.L."/>
            <person name="Sezen U.U."/>
            <person name="Trouern-Trend A."/>
            <person name="McMahon S.M."/>
            <person name="Schaberg P.G."/>
            <person name="Yang J."/>
            <person name="Wegrzyn J.L."/>
            <person name="Swenson N.G."/>
        </authorList>
    </citation>
    <scope>NUCLEOTIDE SEQUENCE</scope>
    <source>
        <strain evidence="3">NS2018</strain>
    </source>
</reference>